<evidence type="ECO:0000313" key="2">
    <source>
        <dbReference type="Proteomes" id="UP000823612"/>
    </source>
</evidence>
<reference evidence="1" key="1">
    <citation type="submission" date="2020-10" db="EMBL/GenBank/DDBJ databases">
        <authorList>
            <person name="Gilroy R."/>
        </authorList>
    </citation>
    <scope>NUCLEOTIDE SEQUENCE</scope>
    <source>
        <strain evidence="1">2889</strain>
    </source>
</reference>
<gene>
    <name evidence="1" type="ORF">IAB08_07455</name>
</gene>
<dbReference type="EMBL" id="JADIMZ010000110">
    <property type="protein sequence ID" value="MBO8433112.1"/>
    <property type="molecule type" value="Genomic_DNA"/>
</dbReference>
<evidence type="ECO:0000313" key="1">
    <source>
        <dbReference type="EMBL" id="MBO8433112.1"/>
    </source>
</evidence>
<reference evidence="1" key="2">
    <citation type="journal article" date="2021" name="PeerJ">
        <title>Extensive microbial diversity within the chicken gut microbiome revealed by metagenomics and culture.</title>
        <authorList>
            <person name="Gilroy R."/>
            <person name="Ravi A."/>
            <person name="Getino M."/>
            <person name="Pursley I."/>
            <person name="Horton D.L."/>
            <person name="Alikhan N.F."/>
            <person name="Baker D."/>
            <person name="Gharbi K."/>
            <person name="Hall N."/>
            <person name="Watson M."/>
            <person name="Adriaenssens E.M."/>
            <person name="Foster-Nyarko E."/>
            <person name="Jarju S."/>
            <person name="Secka A."/>
            <person name="Antonio M."/>
            <person name="Oren A."/>
            <person name="Chaudhuri R.R."/>
            <person name="La Ragione R."/>
            <person name="Hildebrand F."/>
            <person name="Pallen M.J."/>
        </authorList>
    </citation>
    <scope>NUCLEOTIDE SEQUENCE</scope>
    <source>
        <strain evidence="1">2889</strain>
    </source>
</reference>
<accession>A0A9D9DS18</accession>
<protein>
    <submittedName>
        <fullName evidence="1">Uncharacterized protein</fullName>
    </submittedName>
</protein>
<dbReference type="AlphaFoldDB" id="A0A9D9DS18"/>
<dbReference type="Proteomes" id="UP000823612">
    <property type="component" value="Unassembled WGS sequence"/>
</dbReference>
<organism evidence="1 2">
    <name type="scientific">Candidatus Pullibacteroides excrementavium</name>
    <dbReference type="NCBI Taxonomy" id="2840905"/>
    <lineage>
        <taxon>Bacteria</taxon>
        <taxon>Pseudomonadati</taxon>
        <taxon>Bacteroidota</taxon>
        <taxon>Bacteroidia</taxon>
        <taxon>Bacteroidales</taxon>
        <taxon>Candidatus Pullibacteroides</taxon>
    </lineage>
</organism>
<comment type="caution">
    <text evidence="1">The sequence shown here is derived from an EMBL/GenBank/DDBJ whole genome shotgun (WGS) entry which is preliminary data.</text>
</comment>
<name>A0A9D9DS18_9BACT</name>
<sequence length="171" mass="19725">MPLILAVSGLVSCVKPMEFPPEPYMEFRENIFSYKIGLAGDTTLVLEVKFYFQDGDGDIGRKTEDEVFPYVGDSLHNLHFHLLEVMPDSSFKPVYYRDSTGREYPVEYSYHLHYLEPVNSNSAMSGTITWTVDDFSSTALFMQGRRICYSIYLYDRALHKSNTIYTDPIQL</sequence>
<proteinExistence type="predicted"/>